<evidence type="ECO:0000313" key="8">
    <source>
        <dbReference type="EMBL" id="TVY82902.1"/>
    </source>
</evidence>
<evidence type="ECO:0000313" key="9">
    <source>
        <dbReference type="Proteomes" id="UP000469558"/>
    </source>
</evidence>
<dbReference type="GO" id="GO:0008270">
    <property type="term" value="F:zinc ion binding"/>
    <property type="evidence" value="ECO:0007669"/>
    <property type="project" value="InterPro"/>
</dbReference>
<reference evidence="8 9" key="1">
    <citation type="submission" date="2018-05" db="EMBL/GenBank/DDBJ databases">
        <title>Genome sequencing and assembly of the regulated plant pathogen Lachnellula willkommii and related sister species for the development of diagnostic species identification markers.</title>
        <authorList>
            <person name="Giroux E."/>
            <person name="Bilodeau G."/>
        </authorList>
    </citation>
    <scope>NUCLEOTIDE SEQUENCE [LARGE SCALE GENOMIC DNA]</scope>
    <source>
        <strain evidence="8 9">CBS 268.59</strain>
    </source>
</reference>
<dbReference type="GO" id="GO:0000976">
    <property type="term" value="F:transcription cis-regulatory region binding"/>
    <property type="evidence" value="ECO:0007669"/>
    <property type="project" value="TreeGrafter"/>
</dbReference>
<evidence type="ECO:0000256" key="5">
    <source>
        <dbReference type="ARBA" id="ARBA00023242"/>
    </source>
</evidence>
<keyword evidence="5" id="KW-0539">Nucleus</keyword>
<feature type="domain" description="Xylanolytic transcriptional activator regulatory" evidence="7">
    <location>
        <begin position="29"/>
        <end position="177"/>
    </location>
</feature>
<dbReference type="PANTHER" id="PTHR31845">
    <property type="entry name" value="FINGER DOMAIN PROTEIN, PUTATIVE-RELATED"/>
    <property type="match status" value="1"/>
</dbReference>
<comment type="caution">
    <text evidence="8">The sequence shown here is derived from an EMBL/GenBank/DDBJ whole genome shotgun (WGS) entry which is preliminary data.</text>
</comment>
<dbReference type="GO" id="GO:0000981">
    <property type="term" value="F:DNA-binding transcription factor activity, RNA polymerase II-specific"/>
    <property type="evidence" value="ECO:0007669"/>
    <property type="project" value="TreeGrafter"/>
</dbReference>
<dbReference type="Proteomes" id="UP000469558">
    <property type="component" value="Unassembled WGS sequence"/>
</dbReference>
<gene>
    <name evidence="8" type="primary">WAR1_0</name>
    <name evidence="8" type="ORF">LSUE1_G006286</name>
</gene>
<dbReference type="AlphaFoldDB" id="A0A8T9CCJ4"/>
<organism evidence="8 9">
    <name type="scientific">Lachnellula suecica</name>
    <dbReference type="NCBI Taxonomy" id="602035"/>
    <lineage>
        <taxon>Eukaryota</taxon>
        <taxon>Fungi</taxon>
        <taxon>Dikarya</taxon>
        <taxon>Ascomycota</taxon>
        <taxon>Pezizomycotina</taxon>
        <taxon>Leotiomycetes</taxon>
        <taxon>Helotiales</taxon>
        <taxon>Lachnaceae</taxon>
        <taxon>Lachnellula</taxon>
    </lineage>
</organism>
<dbReference type="Pfam" id="PF04082">
    <property type="entry name" value="Fungal_trans"/>
    <property type="match status" value="1"/>
</dbReference>
<dbReference type="EMBL" id="QGMK01000259">
    <property type="protein sequence ID" value="TVY82902.1"/>
    <property type="molecule type" value="Genomic_DNA"/>
</dbReference>
<keyword evidence="3" id="KW-0238">DNA-binding</keyword>
<proteinExistence type="predicted"/>
<evidence type="ECO:0000259" key="7">
    <source>
        <dbReference type="Pfam" id="PF04082"/>
    </source>
</evidence>
<evidence type="ECO:0000256" key="2">
    <source>
        <dbReference type="ARBA" id="ARBA00023015"/>
    </source>
</evidence>
<dbReference type="CDD" id="cd12148">
    <property type="entry name" value="fungal_TF_MHR"/>
    <property type="match status" value="1"/>
</dbReference>
<dbReference type="PANTHER" id="PTHR31845:SF39">
    <property type="entry name" value="TRANSCRIPTION FACTOR PBCR-RELATED"/>
    <property type="match status" value="1"/>
</dbReference>
<evidence type="ECO:0000256" key="1">
    <source>
        <dbReference type="ARBA" id="ARBA00004123"/>
    </source>
</evidence>
<feature type="region of interest" description="Disordered" evidence="6">
    <location>
        <begin position="125"/>
        <end position="144"/>
    </location>
</feature>
<evidence type="ECO:0000256" key="4">
    <source>
        <dbReference type="ARBA" id="ARBA00023163"/>
    </source>
</evidence>
<dbReference type="GO" id="GO:0005634">
    <property type="term" value="C:nucleus"/>
    <property type="evidence" value="ECO:0007669"/>
    <property type="project" value="UniProtKB-SubCell"/>
</dbReference>
<dbReference type="InterPro" id="IPR007219">
    <property type="entry name" value="XnlR_reg_dom"/>
</dbReference>
<protein>
    <submittedName>
        <fullName evidence="8">Transcriptional regulator WAR1</fullName>
    </submittedName>
</protein>
<sequence>METASALFKTYIDDLYKHYPAVPFPDGTSAEEIRRTQPTLFLAVIAAAAAKTDPHLYSSLNTEVLATYSNRTVIHSEKSLELVKAMIVSSVWYYPPGRFSQLKFYEYIHMASTMAMDLGIGTNPKASRARRGADSNKLTPESVPNDGEMDKRRIFLVCYLITTGVSMSMRRPNMLRSNSWLMECVEYVAANANPSYLDNCLVAWVRLLQITEEICTSFSFDDPGNMANLAETRIQIILSSFEKKLLAWKNESESAGSVNGRHFLFFAWPELTRPDALMLTYYHTQIYLHEIAMHDDHAAEDFQPPYKLDKVVSIQPEIEASSSYIDAIAISISSAHALLNILLSMHVDALRALPVFNFVRMAYAIVVLTKLHISSKTPASQLGAVIDPRIVRLAHYLEALIQKLGVAVGPMECRAPFTFLGLLMRLQIWYKSQENDVHFREPTELYNVLDHCWLPPPPNVGKNPLAMNEPMWYGQLELAGMGESPLDNIQSMGLSELATMQPLPNMDLDFGNPNIDVSQFMTFPGLDFKDDGDQGDWSGMPNMNDISTSGLMNDMQVNGMYD</sequence>
<name>A0A8T9CCJ4_9HELO</name>
<dbReference type="InterPro" id="IPR051089">
    <property type="entry name" value="prtT"/>
</dbReference>
<comment type="subcellular location">
    <subcellularLocation>
        <location evidence="1">Nucleus</location>
    </subcellularLocation>
</comment>
<dbReference type="OrthoDB" id="5226580at2759"/>
<evidence type="ECO:0000256" key="3">
    <source>
        <dbReference type="ARBA" id="ARBA00023125"/>
    </source>
</evidence>
<accession>A0A8T9CCJ4</accession>
<keyword evidence="2" id="KW-0805">Transcription regulation</keyword>
<evidence type="ECO:0000256" key="6">
    <source>
        <dbReference type="SAM" id="MobiDB-lite"/>
    </source>
</evidence>
<keyword evidence="9" id="KW-1185">Reference proteome</keyword>
<dbReference type="GO" id="GO:0006351">
    <property type="term" value="P:DNA-templated transcription"/>
    <property type="evidence" value="ECO:0007669"/>
    <property type="project" value="InterPro"/>
</dbReference>
<keyword evidence="4" id="KW-0804">Transcription</keyword>